<organism evidence="6 7">
    <name type="scientific">Pseudonocardia cypriaca</name>
    <dbReference type="NCBI Taxonomy" id="882449"/>
    <lineage>
        <taxon>Bacteria</taxon>
        <taxon>Bacillati</taxon>
        <taxon>Actinomycetota</taxon>
        <taxon>Actinomycetes</taxon>
        <taxon>Pseudonocardiales</taxon>
        <taxon>Pseudonocardiaceae</taxon>
        <taxon>Pseudonocardia</taxon>
    </lineage>
</organism>
<keyword evidence="2 6" id="KW-0808">Transferase</keyword>
<proteinExistence type="predicted"/>
<dbReference type="Proteomes" id="UP000319818">
    <property type="component" value="Unassembled WGS sequence"/>
</dbReference>
<dbReference type="Gene3D" id="3.40.50.2000">
    <property type="entry name" value="Glycogen Phosphorylase B"/>
    <property type="match status" value="2"/>
</dbReference>
<dbReference type="InterPro" id="IPR028098">
    <property type="entry name" value="Glyco_trans_4-like_N"/>
</dbReference>
<feature type="compositionally biased region" description="Basic and acidic residues" evidence="3">
    <location>
        <begin position="421"/>
        <end position="433"/>
    </location>
</feature>
<dbReference type="AlphaFoldDB" id="A0A543FTX9"/>
<dbReference type="Pfam" id="PF13439">
    <property type="entry name" value="Glyco_transf_4"/>
    <property type="match status" value="1"/>
</dbReference>
<evidence type="ECO:0000313" key="7">
    <source>
        <dbReference type="Proteomes" id="UP000319818"/>
    </source>
</evidence>
<feature type="domain" description="Glycosyl transferase family 1" evidence="4">
    <location>
        <begin position="215"/>
        <end position="351"/>
    </location>
</feature>
<evidence type="ECO:0000259" key="5">
    <source>
        <dbReference type="Pfam" id="PF13439"/>
    </source>
</evidence>
<evidence type="ECO:0000259" key="4">
    <source>
        <dbReference type="Pfam" id="PF00534"/>
    </source>
</evidence>
<feature type="region of interest" description="Disordered" evidence="3">
    <location>
        <begin position="417"/>
        <end position="443"/>
    </location>
</feature>
<feature type="domain" description="Glycosyltransferase subfamily 4-like N-terminal" evidence="5">
    <location>
        <begin position="59"/>
        <end position="172"/>
    </location>
</feature>
<accession>A0A543FTX9</accession>
<dbReference type="GO" id="GO:0016757">
    <property type="term" value="F:glycosyltransferase activity"/>
    <property type="evidence" value="ECO:0007669"/>
    <property type="project" value="UniProtKB-KW"/>
</dbReference>
<dbReference type="PANTHER" id="PTHR12526">
    <property type="entry name" value="GLYCOSYLTRANSFERASE"/>
    <property type="match status" value="1"/>
</dbReference>
<keyword evidence="7" id="KW-1185">Reference proteome</keyword>
<dbReference type="EMBL" id="VFPH01000002">
    <property type="protein sequence ID" value="TQM37276.1"/>
    <property type="molecule type" value="Genomic_DNA"/>
</dbReference>
<dbReference type="InterPro" id="IPR001296">
    <property type="entry name" value="Glyco_trans_1"/>
</dbReference>
<evidence type="ECO:0000313" key="6">
    <source>
        <dbReference type="EMBL" id="TQM37276.1"/>
    </source>
</evidence>
<reference evidence="6 7" key="1">
    <citation type="submission" date="2019-06" db="EMBL/GenBank/DDBJ databases">
        <title>Sequencing the genomes of 1000 actinobacteria strains.</title>
        <authorList>
            <person name="Klenk H.-P."/>
        </authorList>
    </citation>
    <scope>NUCLEOTIDE SEQUENCE [LARGE SCALE GENOMIC DNA]</scope>
    <source>
        <strain evidence="6 7">DSM 45511</strain>
    </source>
</reference>
<name>A0A543FTX9_9PSEU</name>
<keyword evidence="1" id="KW-0328">Glycosyltransferase</keyword>
<gene>
    <name evidence="6" type="ORF">FB388_4485</name>
</gene>
<dbReference type="Pfam" id="PF00534">
    <property type="entry name" value="Glycos_transf_1"/>
    <property type="match status" value="1"/>
</dbReference>
<sequence>MLALLTRECYSNRFRKIREEALNRVPSAGATLDRPLPTARPLRVALVAPPYFDVPPAAYGGVEAVVADLADALVVRGHTVTVIGAGKPGTAARFVPLWERTVPERLGEPYPEVMHAIATRRAVERLALTGSVDVVHDHTFAGPLNAPAYAGLGLPTVVTVHGPVDDDLRRYYRELGDDVHLVAISDRQRALAPELNWTATVHNALRLADWPFRERKDDYALFLGRFHPDKGPHLALDAAHAAGLRLVLAGKCAEPIEKEYFDREVRPRLTERDHVFGVADATAKRELLANARCLLFPIQWEEPFGMVMIEAMACGTPVVALGSGAVPEVVVDGVTGIVRDDPADLVQALDDVRAISPADCRRHVAEHFDVDGLAAGYETAYRRALGAERATAAGVRSSLDLLRRDYPALDSDLDSLGSALSDRDDYGNDDHDGPAVPVSGGRS</sequence>
<dbReference type="CDD" id="cd03802">
    <property type="entry name" value="GT4_AviGT4-like"/>
    <property type="match status" value="1"/>
</dbReference>
<evidence type="ECO:0000256" key="2">
    <source>
        <dbReference type="ARBA" id="ARBA00022679"/>
    </source>
</evidence>
<comment type="caution">
    <text evidence="6">The sequence shown here is derived from an EMBL/GenBank/DDBJ whole genome shotgun (WGS) entry which is preliminary data.</text>
</comment>
<dbReference type="SUPFAM" id="SSF53756">
    <property type="entry name" value="UDP-Glycosyltransferase/glycogen phosphorylase"/>
    <property type="match status" value="1"/>
</dbReference>
<evidence type="ECO:0000256" key="3">
    <source>
        <dbReference type="SAM" id="MobiDB-lite"/>
    </source>
</evidence>
<protein>
    <submittedName>
        <fullName evidence="6">Glycosyltransferase involved in cell wall biosynthesis</fullName>
    </submittedName>
</protein>
<evidence type="ECO:0000256" key="1">
    <source>
        <dbReference type="ARBA" id="ARBA00022676"/>
    </source>
</evidence>
<dbReference type="PANTHER" id="PTHR12526:SF595">
    <property type="entry name" value="BLL5217 PROTEIN"/>
    <property type="match status" value="1"/>
</dbReference>